<dbReference type="InterPro" id="IPR048254">
    <property type="entry name" value="CDP_ALCOHOL_P_TRANSF_CS"/>
</dbReference>
<evidence type="ECO:0000256" key="12">
    <source>
        <dbReference type="ARBA" id="ARBA00037890"/>
    </source>
</evidence>
<dbReference type="Proteomes" id="UP000001593">
    <property type="component" value="Unassembled WGS sequence"/>
</dbReference>
<dbReference type="AlphaFoldDB" id="A7SYV3"/>
<organism evidence="17 18">
    <name type="scientific">Nematostella vectensis</name>
    <name type="common">Starlet sea anemone</name>
    <dbReference type="NCBI Taxonomy" id="45351"/>
    <lineage>
        <taxon>Eukaryota</taxon>
        <taxon>Metazoa</taxon>
        <taxon>Cnidaria</taxon>
        <taxon>Anthozoa</taxon>
        <taxon>Hexacorallia</taxon>
        <taxon>Actiniaria</taxon>
        <taxon>Edwardsiidae</taxon>
        <taxon>Nematostella</taxon>
    </lineage>
</organism>
<comment type="catalytic activity">
    <reaction evidence="11">
        <text>1-hexadecanoyl-2-(9Z-octadecenoyl)-sn-glycerol + CDP-choline = 1-hexadecanoyl-2-(9Z-octadecenoyl)-sn-glycero-3-phosphocholine + CMP + H(+)</text>
        <dbReference type="Rhea" id="RHEA:54244"/>
        <dbReference type="ChEBI" id="CHEBI:15378"/>
        <dbReference type="ChEBI" id="CHEBI:58779"/>
        <dbReference type="ChEBI" id="CHEBI:60377"/>
        <dbReference type="ChEBI" id="CHEBI:73001"/>
        <dbReference type="ChEBI" id="CHEBI:75466"/>
    </reaction>
    <physiologicalReaction direction="left-to-right" evidence="11">
        <dbReference type="Rhea" id="RHEA:54245"/>
    </physiologicalReaction>
</comment>
<comment type="similarity">
    <text evidence="2 15">Belongs to the CDP-alcohol phosphatidyltransferase class-I family.</text>
</comment>
<proteinExistence type="inferred from homology"/>
<comment type="subcellular location">
    <subcellularLocation>
        <location evidence="1">Membrane</location>
        <topology evidence="1">Multi-pass membrane protein</topology>
    </subcellularLocation>
</comment>
<protein>
    <recommendedName>
        <fullName evidence="13">diacylglycerol cholinephosphotransferase</fullName>
        <ecNumber evidence="13">2.7.8.2</ecNumber>
    </recommendedName>
</protein>
<evidence type="ECO:0000256" key="11">
    <source>
        <dbReference type="ARBA" id="ARBA00036890"/>
    </source>
</evidence>
<dbReference type="InterPro" id="IPR014472">
    <property type="entry name" value="CHOPT"/>
</dbReference>
<dbReference type="FunFam" id="1.20.120.1760:FF:000002">
    <property type="entry name" value="Choline/ethanolamine phosphotransferase 1"/>
    <property type="match status" value="1"/>
</dbReference>
<comment type="catalytic activity">
    <reaction evidence="14">
        <text>CDP-choline + a 1,2-diacyl-sn-glycerol = a 1,2-diacyl-sn-glycero-3-phosphocholine + CMP + H(+)</text>
        <dbReference type="Rhea" id="RHEA:32939"/>
        <dbReference type="ChEBI" id="CHEBI:15378"/>
        <dbReference type="ChEBI" id="CHEBI:17815"/>
        <dbReference type="ChEBI" id="CHEBI:57643"/>
        <dbReference type="ChEBI" id="CHEBI:58779"/>
        <dbReference type="ChEBI" id="CHEBI:60377"/>
        <dbReference type="EC" id="2.7.8.2"/>
    </reaction>
    <physiologicalReaction direction="left-to-right" evidence="14">
        <dbReference type="Rhea" id="RHEA:32940"/>
    </physiologicalReaction>
</comment>
<dbReference type="GO" id="GO:0005789">
    <property type="term" value="C:endoplasmic reticulum membrane"/>
    <property type="evidence" value="ECO:0000318"/>
    <property type="project" value="GO_Central"/>
</dbReference>
<reference evidence="17 18" key="1">
    <citation type="journal article" date="2007" name="Science">
        <title>Sea anemone genome reveals ancestral eumetazoan gene repertoire and genomic organization.</title>
        <authorList>
            <person name="Putnam N.H."/>
            <person name="Srivastava M."/>
            <person name="Hellsten U."/>
            <person name="Dirks B."/>
            <person name="Chapman J."/>
            <person name="Salamov A."/>
            <person name="Terry A."/>
            <person name="Shapiro H."/>
            <person name="Lindquist E."/>
            <person name="Kapitonov V.V."/>
            <person name="Jurka J."/>
            <person name="Genikhovich G."/>
            <person name="Grigoriev I.V."/>
            <person name="Lucas S.M."/>
            <person name="Steele R.E."/>
            <person name="Finnerty J.R."/>
            <person name="Technau U."/>
            <person name="Martindale M.Q."/>
            <person name="Rokhsar D.S."/>
        </authorList>
    </citation>
    <scope>NUCLEOTIDE SEQUENCE [LARGE SCALE GENOMIC DNA]</scope>
    <source>
        <strain evidence="18">CH2 X CH6</strain>
    </source>
</reference>
<evidence type="ECO:0000256" key="3">
    <source>
        <dbReference type="ARBA" id="ARBA00022679"/>
    </source>
</evidence>
<evidence type="ECO:0000256" key="5">
    <source>
        <dbReference type="ARBA" id="ARBA00022989"/>
    </source>
</evidence>
<keyword evidence="7" id="KW-0444">Lipid biosynthesis</keyword>
<dbReference type="OMA" id="FITRQIC"/>
<evidence type="ECO:0000256" key="6">
    <source>
        <dbReference type="ARBA" id="ARBA00023136"/>
    </source>
</evidence>
<keyword evidence="3 15" id="KW-0808">Transferase</keyword>
<evidence type="ECO:0000256" key="7">
    <source>
        <dbReference type="ARBA" id="ARBA00023209"/>
    </source>
</evidence>
<dbReference type="eggNOG" id="KOG2877">
    <property type="taxonomic scope" value="Eukaryota"/>
</dbReference>
<dbReference type="EC" id="2.7.8.2" evidence="13"/>
<evidence type="ECO:0000256" key="2">
    <source>
        <dbReference type="ARBA" id="ARBA00010441"/>
    </source>
</evidence>
<evidence type="ECO:0000256" key="15">
    <source>
        <dbReference type="RuleBase" id="RU003750"/>
    </source>
</evidence>
<feature type="transmembrane region" description="Helical" evidence="16">
    <location>
        <begin position="46"/>
        <end position="65"/>
    </location>
</feature>
<dbReference type="Pfam" id="PF01066">
    <property type="entry name" value="CDP-OH_P_transf"/>
    <property type="match status" value="1"/>
</dbReference>
<keyword evidence="5 16" id="KW-1133">Transmembrane helix</keyword>
<dbReference type="PhylomeDB" id="A7SYV3"/>
<sequence length="374" mass="41888">MNEAQLRRLAQHKYSAQSTEILDPIFQVYWRWLVQQVPLWLAPNTITFLGLFINAATSLILFVYCPQAKGSAPGWAFILCGVGLFVYQSLDAIDGKQARRTNSNSPLGELVDHGCDAVSMVLVTLAFSVAIELGNEPIWMFFVCFSASVLFYCSHWQAYVSGTIKFGWIDVTELQLFAMAAFIATGIFGTEMWMMKVPFLNITFKQGTMIIAVLGTLYTLCSIFSQIYQGGMGKNGSTIAVNKDLGRAGQEGREIMLILMTTPQQVLQVICSHLILRCRRYGNKTCKLIKTKVACMSKSPLEVKDATMLGGVIMLLNTHYGSHIDEYLMLCLLLLYVVFDLCRYCVILCNQICDFLNIRVFSIKPVERAEGKSQ</sequence>
<dbReference type="GO" id="GO:0006646">
    <property type="term" value="P:phosphatidylethanolamine biosynthetic process"/>
    <property type="evidence" value="ECO:0000318"/>
    <property type="project" value="GO_Central"/>
</dbReference>
<feature type="transmembrane region" description="Helical" evidence="16">
    <location>
        <begin position="72"/>
        <end position="90"/>
    </location>
</feature>
<keyword evidence="8" id="KW-1208">Phospholipid metabolism</keyword>
<dbReference type="InterPro" id="IPR000462">
    <property type="entry name" value="CDP-OH_P_trans"/>
</dbReference>
<dbReference type="InParanoid" id="A7SYV3"/>
<dbReference type="FunCoup" id="A7SYV3">
    <property type="interactions" value="497"/>
</dbReference>
<evidence type="ECO:0000256" key="1">
    <source>
        <dbReference type="ARBA" id="ARBA00004141"/>
    </source>
</evidence>
<dbReference type="GO" id="GO:0005794">
    <property type="term" value="C:Golgi apparatus"/>
    <property type="evidence" value="ECO:0000318"/>
    <property type="project" value="GO_Central"/>
</dbReference>
<accession>A7SYV3</accession>
<keyword evidence="7" id="KW-0594">Phospholipid biosynthesis</keyword>
<evidence type="ECO:0000313" key="17">
    <source>
        <dbReference type="EMBL" id="EDO31127.1"/>
    </source>
</evidence>
<keyword evidence="18" id="KW-1185">Reference proteome</keyword>
<feature type="transmembrane region" description="Helical" evidence="16">
    <location>
        <begin position="327"/>
        <end position="349"/>
    </location>
</feature>
<dbReference type="Gene3D" id="1.20.120.1760">
    <property type="match status" value="1"/>
</dbReference>
<feature type="transmembrane region" description="Helical" evidence="16">
    <location>
        <begin position="177"/>
        <end position="195"/>
    </location>
</feature>
<dbReference type="PIRSF" id="PIRSF015665">
    <property type="entry name" value="CHOPT"/>
    <property type="match status" value="1"/>
</dbReference>
<comment type="pathway">
    <text evidence="12">Phospholipid metabolism; phosphatidylcholine biosynthesis; phosphatidylcholine from phosphocholine: step 2/2.</text>
</comment>
<keyword evidence="4 16" id="KW-0812">Transmembrane</keyword>
<name>A7SYV3_NEMVE</name>
<evidence type="ECO:0000256" key="16">
    <source>
        <dbReference type="SAM" id="Phobius"/>
    </source>
</evidence>
<evidence type="ECO:0000256" key="13">
    <source>
        <dbReference type="ARBA" id="ARBA00038987"/>
    </source>
</evidence>
<dbReference type="EMBL" id="DS469934">
    <property type="protein sequence ID" value="EDO31127.1"/>
    <property type="molecule type" value="Genomic_DNA"/>
</dbReference>
<evidence type="ECO:0000256" key="14">
    <source>
        <dbReference type="ARBA" id="ARBA00048570"/>
    </source>
</evidence>
<keyword evidence="6 16" id="KW-0472">Membrane</keyword>
<evidence type="ECO:0000256" key="8">
    <source>
        <dbReference type="ARBA" id="ARBA00023264"/>
    </source>
</evidence>
<comment type="catalytic activity">
    <reaction evidence="10">
        <text>1,2-dioctanoyl-sn-glycerol + CDP-choline = 1,2-dioctanoyl-sn-glycero-3-phosphocholine + CMP + H(+)</text>
        <dbReference type="Rhea" id="RHEA:54232"/>
        <dbReference type="ChEBI" id="CHEBI:15378"/>
        <dbReference type="ChEBI" id="CHEBI:58779"/>
        <dbReference type="ChEBI" id="CHEBI:60377"/>
        <dbReference type="ChEBI" id="CHEBI:76979"/>
        <dbReference type="ChEBI" id="CHEBI:78228"/>
    </reaction>
    <physiologicalReaction direction="left-to-right" evidence="10">
        <dbReference type="Rhea" id="RHEA:54233"/>
    </physiologicalReaction>
</comment>
<comment type="catalytic activity">
    <reaction evidence="9">
        <text>1-hexadecanoyl-2-(4Z,7Z,10Z,13Z,16Z,19Z-docosahexaenoyl)-sn-glycerol + CDP-choline = 1-hexadecanoyl-2-(4Z,7Z,10Z,13Z,16Z,19Z-docosahexaenoyl)-sn-glycero-3-phosphocholine + CMP + H(+)</text>
        <dbReference type="Rhea" id="RHEA:54332"/>
        <dbReference type="ChEBI" id="CHEBI:15378"/>
        <dbReference type="ChEBI" id="CHEBI:58779"/>
        <dbReference type="ChEBI" id="CHEBI:60377"/>
        <dbReference type="ChEBI" id="CHEBI:74963"/>
        <dbReference type="ChEBI" id="CHEBI:82949"/>
    </reaction>
    <physiologicalReaction direction="left-to-right" evidence="9">
        <dbReference type="Rhea" id="RHEA:54333"/>
    </physiologicalReaction>
</comment>
<evidence type="ECO:0000256" key="4">
    <source>
        <dbReference type="ARBA" id="ARBA00022692"/>
    </source>
</evidence>
<dbReference type="GO" id="GO:0004142">
    <property type="term" value="F:diacylglycerol cholinephosphotransferase activity"/>
    <property type="evidence" value="ECO:0000318"/>
    <property type="project" value="GO_Central"/>
</dbReference>
<evidence type="ECO:0000256" key="10">
    <source>
        <dbReference type="ARBA" id="ARBA00036651"/>
    </source>
</evidence>
<dbReference type="STRING" id="45351.A7SYV3"/>
<evidence type="ECO:0000256" key="9">
    <source>
        <dbReference type="ARBA" id="ARBA00036100"/>
    </source>
</evidence>
<evidence type="ECO:0000313" key="18">
    <source>
        <dbReference type="Proteomes" id="UP000001593"/>
    </source>
</evidence>
<feature type="transmembrane region" description="Helical" evidence="16">
    <location>
        <begin position="138"/>
        <end position="157"/>
    </location>
</feature>
<dbReference type="PANTHER" id="PTHR10414">
    <property type="entry name" value="ETHANOLAMINEPHOSPHOTRANSFERASE"/>
    <property type="match status" value="1"/>
</dbReference>
<dbReference type="PANTHER" id="PTHR10414:SF37">
    <property type="entry name" value="BB IN A BOXCAR, ISOFORM C"/>
    <property type="match status" value="1"/>
</dbReference>
<feature type="transmembrane region" description="Helical" evidence="16">
    <location>
        <begin position="207"/>
        <end position="228"/>
    </location>
</feature>
<dbReference type="HOGENOM" id="CLU_035066_1_0_1"/>
<gene>
    <name evidence="17" type="ORF">NEMVEDRAFT_v1g138317</name>
</gene>
<keyword evidence="7" id="KW-0443">Lipid metabolism</keyword>
<dbReference type="PROSITE" id="PS00379">
    <property type="entry name" value="CDP_ALCOHOL_P_TRANSF"/>
    <property type="match status" value="1"/>
</dbReference>
<dbReference type="InterPro" id="IPR043130">
    <property type="entry name" value="CDP-OH_PTrfase_TM_dom"/>
</dbReference>
<dbReference type="GO" id="GO:0004307">
    <property type="term" value="F:ethanolaminephosphotransferase activity"/>
    <property type="evidence" value="ECO:0000318"/>
    <property type="project" value="GO_Central"/>
</dbReference>